<sequence length="87" mass="9446">MPDGSQTAALRAHAAEKRLELPEEWVFEDEGHSGATLVRPALERLRDLVAQVGVDVVPVGSSEARVNKAVERSGWGRIPILCSRTSI</sequence>
<gene>
    <name evidence="2" type="ORF">JK364_48320</name>
</gene>
<dbReference type="EMBL" id="JAERRG010000041">
    <property type="protein sequence ID" value="MBL1120052.1"/>
    <property type="molecule type" value="Genomic_DNA"/>
</dbReference>
<evidence type="ECO:0000313" key="2">
    <source>
        <dbReference type="EMBL" id="MBL1120052.1"/>
    </source>
</evidence>
<dbReference type="InterPro" id="IPR036162">
    <property type="entry name" value="Resolvase-like_N_sf"/>
</dbReference>
<keyword evidence="3" id="KW-1185">Reference proteome</keyword>
<protein>
    <submittedName>
        <fullName evidence="2">Recombinase family protein</fullName>
    </submittedName>
</protein>
<accession>A0ABS1Q7C3</accession>
<dbReference type="Proteomes" id="UP000621510">
    <property type="component" value="Unassembled WGS sequence"/>
</dbReference>
<organism evidence="2 3">
    <name type="scientific">Streptomyces endocoffeicus</name>
    <dbReference type="NCBI Taxonomy" id="2898945"/>
    <lineage>
        <taxon>Bacteria</taxon>
        <taxon>Bacillati</taxon>
        <taxon>Actinomycetota</taxon>
        <taxon>Actinomycetes</taxon>
        <taxon>Kitasatosporales</taxon>
        <taxon>Streptomycetaceae</taxon>
        <taxon>Streptomyces</taxon>
    </lineage>
</organism>
<proteinExistence type="predicted"/>
<comment type="caution">
    <text evidence="2">The sequence shown here is derived from an EMBL/GenBank/DDBJ whole genome shotgun (WGS) entry which is preliminary data.</text>
</comment>
<feature type="domain" description="Resolvase/invertase-type recombinase catalytic" evidence="1">
    <location>
        <begin position="5"/>
        <end position="59"/>
    </location>
</feature>
<reference evidence="2 3" key="1">
    <citation type="submission" date="2021-01" db="EMBL/GenBank/DDBJ databases">
        <title>WGS of actinomycetes isolated from Thailand.</title>
        <authorList>
            <person name="Thawai C."/>
        </authorList>
    </citation>
    <scope>NUCLEOTIDE SEQUENCE [LARGE SCALE GENOMIC DNA]</scope>
    <source>
        <strain evidence="2 3">CA3R110</strain>
    </source>
</reference>
<evidence type="ECO:0000259" key="1">
    <source>
        <dbReference type="Pfam" id="PF00239"/>
    </source>
</evidence>
<dbReference type="Gene3D" id="3.40.50.1390">
    <property type="entry name" value="Resolvase, N-terminal catalytic domain"/>
    <property type="match status" value="1"/>
</dbReference>
<dbReference type="Pfam" id="PF00239">
    <property type="entry name" value="Resolvase"/>
    <property type="match status" value="1"/>
</dbReference>
<name>A0ABS1Q7C3_9ACTN</name>
<dbReference type="RefSeq" id="WP_201857821.1">
    <property type="nucleotide sequence ID" value="NZ_JAERRG010000041.1"/>
</dbReference>
<dbReference type="InterPro" id="IPR006119">
    <property type="entry name" value="Resolv_N"/>
</dbReference>
<evidence type="ECO:0000313" key="3">
    <source>
        <dbReference type="Proteomes" id="UP000621510"/>
    </source>
</evidence>